<gene>
    <name evidence="7" type="ORF">SAMN02194393_01123</name>
</gene>
<evidence type="ECO:0000313" key="8">
    <source>
        <dbReference type="Proteomes" id="UP000190285"/>
    </source>
</evidence>
<dbReference type="Gene3D" id="3.90.226.10">
    <property type="entry name" value="2-enoyl-CoA Hydratase, Chain A, domain 1"/>
    <property type="match status" value="1"/>
</dbReference>
<dbReference type="PROSITE" id="PS00166">
    <property type="entry name" value="ENOYL_COA_HYDRATASE"/>
    <property type="match status" value="1"/>
</dbReference>
<dbReference type="PANTHER" id="PTHR43802:SF1">
    <property type="entry name" value="IP11341P-RELATED"/>
    <property type="match status" value="1"/>
</dbReference>
<keyword evidence="3" id="KW-0456">Lyase</keyword>
<evidence type="ECO:0000256" key="3">
    <source>
        <dbReference type="ARBA" id="ARBA00023239"/>
    </source>
</evidence>
<dbReference type="InterPro" id="IPR001753">
    <property type="entry name" value="Enoyl-CoA_hydra/iso"/>
</dbReference>
<dbReference type="Gene3D" id="1.10.12.10">
    <property type="entry name" value="Lyase 2-enoyl-coa Hydratase, Chain A, domain 2"/>
    <property type="match status" value="1"/>
</dbReference>
<dbReference type="GO" id="GO:0016853">
    <property type="term" value="F:isomerase activity"/>
    <property type="evidence" value="ECO:0007669"/>
    <property type="project" value="UniProtKB-KW"/>
</dbReference>
<dbReference type="FunFam" id="1.10.12.10:FF:000001">
    <property type="entry name" value="Probable enoyl-CoA hydratase, mitochondrial"/>
    <property type="match status" value="1"/>
</dbReference>
<dbReference type="EMBL" id="FUZT01000002">
    <property type="protein sequence ID" value="SKC49602.1"/>
    <property type="molecule type" value="Genomic_DNA"/>
</dbReference>
<dbReference type="PANTHER" id="PTHR43802">
    <property type="entry name" value="ENOYL-COA HYDRATASE"/>
    <property type="match status" value="1"/>
</dbReference>
<comment type="catalytic activity">
    <reaction evidence="4">
        <text>a short-chain (3S)-3-hydroxyacyl-CoA = a short-chain (2E)-enoyl-CoA + H2O</text>
        <dbReference type="Rhea" id="RHEA:52664"/>
        <dbReference type="ChEBI" id="CHEBI:15377"/>
        <dbReference type="ChEBI" id="CHEBI:87488"/>
        <dbReference type="ChEBI" id="CHEBI:136760"/>
        <dbReference type="EC" id="4.2.1.150"/>
    </reaction>
</comment>
<accession>A0A1T5JEA0</accession>
<dbReference type="GO" id="GO:0018812">
    <property type="term" value="F:3-hydroxyacyl-CoA dehydratase activity"/>
    <property type="evidence" value="ECO:0007669"/>
    <property type="project" value="UniProtKB-EC"/>
</dbReference>
<evidence type="ECO:0000256" key="6">
    <source>
        <dbReference type="RuleBase" id="RU003707"/>
    </source>
</evidence>
<sequence>MEKNIILEKEKGIATIIMNRTKVLNTLHPDLITEFLTALKDVKEDDEIKVIVVTGAGRAFCAGGDLPYIESIDNPIDGKKYIKMAGSIVMGITKMEKPVIAMVNGVAAGAGFNIALACDIIYCSKSARFAQSFSKVGLVPDCGGSYLLPRAVGSHKAKELMFTGELINSETAYELGFLNKVVDDDKLKEETYKFAEKLVKAAPIPLAFIKTSVNQSERLTLEDALEVESDKQSFCLQTQDNKEGVRAFKEKRAPIFSGK</sequence>
<dbReference type="Pfam" id="PF00378">
    <property type="entry name" value="ECH_1"/>
    <property type="match status" value="1"/>
</dbReference>
<dbReference type="InterPro" id="IPR018376">
    <property type="entry name" value="Enoyl-CoA_hyd/isom_CS"/>
</dbReference>
<organism evidence="7 8">
    <name type="scientific">Maledivibacter halophilus</name>
    <dbReference type="NCBI Taxonomy" id="36842"/>
    <lineage>
        <taxon>Bacteria</taxon>
        <taxon>Bacillati</taxon>
        <taxon>Bacillota</taxon>
        <taxon>Clostridia</taxon>
        <taxon>Peptostreptococcales</taxon>
        <taxon>Caminicellaceae</taxon>
        <taxon>Maledivibacter</taxon>
    </lineage>
</organism>
<dbReference type="SUPFAM" id="SSF52096">
    <property type="entry name" value="ClpP/crotonase"/>
    <property type="match status" value="1"/>
</dbReference>
<comment type="similarity">
    <text evidence="2 6">Belongs to the enoyl-CoA hydratase/isomerase family.</text>
</comment>
<evidence type="ECO:0000256" key="1">
    <source>
        <dbReference type="ARBA" id="ARBA00005086"/>
    </source>
</evidence>
<dbReference type="OrthoDB" id="9775794at2"/>
<dbReference type="InterPro" id="IPR029045">
    <property type="entry name" value="ClpP/crotonase-like_dom_sf"/>
</dbReference>
<protein>
    <recommendedName>
        <fullName evidence="5">short-chain-enoyl-CoA hydratase</fullName>
        <ecNumber evidence="5">4.2.1.150</ecNumber>
    </recommendedName>
</protein>
<dbReference type="Proteomes" id="UP000190285">
    <property type="component" value="Unassembled WGS sequence"/>
</dbReference>
<keyword evidence="7" id="KW-0413">Isomerase</keyword>
<name>A0A1T5JEA0_9FIRM</name>
<reference evidence="7 8" key="1">
    <citation type="submission" date="2017-02" db="EMBL/GenBank/DDBJ databases">
        <authorList>
            <person name="Peterson S.W."/>
        </authorList>
    </citation>
    <scope>NUCLEOTIDE SEQUENCE [LARGE SCALE GENOMIC DNA]</scope>
    <source>
        <strain evidence="7 8">M1</strain>
    </source>
</reference>
<evidence type="ECO:0000256" key="2">
    <source>
        <dbReference type="ARBA" id="ARBA00005254"/>
    </source>
</evidence>
<dbReference type="EC" id="4.2.1.150" evidence="5"/>
<keyword evidence="8" id="KW-1185">Reference proteome</keyword>
<comment type="pathway">
    <text evidence="1">Lipid metabolism; butanoate metabolism.</text>
</comment>
<dbReference type="AlphaFoldDB" id="A0A1T5JEA0"/>
<dbReference type="RefSeq" id="WP_079489954.1">
    <property type="nucleotide sequence ID" value="NZ_FUZT01000002.1"/>
</dbReference>
<evidence type="ECO:0000256" key="5">
    <source>
        <dbReference type="ARBA" id="ARBA00067035"/>
    </source>
</evidence>
<dbReference type="InterPro" id="IPR014748">
    <property type="entry name" value="Enoyl-CoA_hydra_C"/>
</dbReference>
<evidence type="ECO:0000313" key="7">
    <source>
        <dbReference type="EMBL" id="SKC49602.1"/>
    </source>
</evidence>
<proteinExistence type="inferred from homology"/>
<dbReference type="STRING" id="36842.SAMN02194393_01123"/>
<dbReference type="CDD" id="cd06558">
    <property type="entry name" value="crotonase-like"/>
    <property type="match status" value="1"/>
</dbReference>
<evidence type="ECO:0000256" key="4">
    <source>
        <dbReference type="ARBA" id="ARBA00050624"/>
    </source>
</evidence>